<accession>A0A3Q9IA90</accession>
<dbReference type="GO" id="GO:0003723">
    <property type="term" value="F:RNA binding"/>
    <property type="evidence" value="ECO:0007669"/>
    <property type="project" value="InterPro"/>
</dbReference>
<organism evidence="4 5">
    <name type="scientific">Paenibacillus lutimineralis</name>
    <dbReference type="NCBI Taxonomy" id="2707005"/>
    <lineage>
        <taxon>Bacteria</taxon>
        <taxon>Bacillati</taxon>
        <taxon>Bacillota</taxon>
        <taxon>Bacilli</taxon>
        <taxon>Bacillales</taxon>
        <taxon>Paenibacillaceae</taxon>
        <taxon>Paenibacillus</taxon>
    </lineage>
</organism>
<dbReference type="Proteomes" id="UP000270678">
    <property type="component" value="Chromosome"/>
</dbReference>
<dbReference type="PANTHER" id="PTHR11449">
    <property type="entry name" value="RIBOSOMAL PROTEIN L30"/>
    <property type="match status" value="1"/>
</dbReference>
<protein>
    <submittedName>
        <fullName evidence="4">50S ribosomal protein L7ae</fullName>
    </submittedName>
</protein>
<dbReference type="GO" id="GO:0005840">
    <property type="term" value="C:ribosome"/>
    <property type="evidence" value="ECO:0007669"/>
    <property type="project" value="UniProtKB-KW"/>
</dbReference>
<keyword evidence="5" id="KW-1185">Reference proteome</keyword>
<dbReference type="KEGG" id="plut:EI981_17600"/>
<evidence type="ECO:0000256" key="1">
    <source>
        <dbReference type="ARBA" id="ARBA00022980"/>
    </source>
</evidence>
<reference evidence="5" key="1">
    <citation type="submission" date="2018-12" db="EMBL/GenBank/DDBJ databases">
        <title>Complete genome sequence of Paenibacillus sp. MBLB1234.</title>
        <authorList>
            <person name="Nam Y.-D."/>
            <person name="Kang J."/>
            <person name="Chung W.-H."/>
            <person name="Park Y.S."/>
        </authorList>
    </citation>
    <scope>NUCLEOTIDE SEQUENCE [LARGE SCALE GENOMIC DNA]</scope>
    <source>
        <strain evidence="5">MBLB1234</strain>
    </source>
</reference>
<evidence type="ECO:0000313" key="5">
    <source>
        <dbReference type="Proteomes" id="UP000270678"/>
    </source>
</evidence>
<name>A0A3Q9IA90_9BACL</name>
<keyword evidence="2" id="KW-0687">Ribonucleoprotein</keyword>
<evidence type="ECO:0000313" key="4">
    <source>
        <dbReference type="EMBL" id="AZS16070.1"/>
    </source>
</evidence>
<dbReference type="OrthoDB" id="9794863at2"/>
<dbReference type="InterPro" id="IPR029064">
    <property type="entry name" value="Ribosomal_eL30-like_sf"/>
</dbReference>
<dbReference type="InterPro" id="IPR039109">
    <property type="entry name" value="Ribosomal_eL30-like"/>
</dbReference>
<dbReference type="SUPFAM" id="SSF55315">
    <property type="entry name" value="L30e-like"/>
    <property type="match status" value="1"/>
</dbReference>
<dbReference type="Pfam" id="PF01248">
    <property type="entry name" value="Ribosomal_L7Ae"/>
    <property type="match status" value="1"/>
</dbReference>
<gene>
    <name evidence="4" type="ORF">EI981_17600</name>
</gene>
<proteinExistence type="predicted"/>
<dbReference type="Gene3D" id="3.30.1330.30">
    <property type="match status" value="1"/>
</dbReference>
<feature type="domain" description="Ribosomal protein eL8/eL30/eS12/Gadd45" evidence="3">
    <location>
        <begin position="17"/>
        <end position="102"/>
    </location>
</feature>
<dbReference type="AlphaFoldDB" id="A0A3Q9IA90"/>
<evidence type="ECO:0000259" key="3">
    <source>
        <dbReference type="Pfam" id="PF01248"/>
    </source>
</evidence>
<dbReference type="GO" id="GO:1990904">
    <property type="term" value="C:ribonucleoprotein complex"/>
    <property type="evidence" value="ECO:0007669"/>
    <property type="project" value="UniProtKB-KW"/>
</dbReference>
<dbReference type="InterPro" id="IPR004038">
    <property type="entry name" value="Ribosomal_eL8/eL30/eS12/Gad45"/>
</dbReference>
<dbReference type="EMBL" id="CP034346">
    <property type="protein sequence ID" value="AZS16070.1"/>
    <property type="molecule type" value="Genomic_DNA"/>
</dbReference>
<sequence>MSSILARSRKRKIAMSKMLSRLGLAMRAGKLVTGDEIVMKAIRSREAKLVIVAGDASNNTHKKFRDKCGTYKVPLIIGPDRIRLGSSIGKPERVVIALTDQGFADMIREEIEKTPEVEYIE</sequence>
<keyword evidence="1 4" id="KW-0689">Ribosomal protein</keyword>
<evidence type="ECO:0000256" key="2">
    <source>
        <dbReference type="ARBA" id="ARBA00023274"/>
    </source>
</evidence>